<dbReference type="EMBL" id="BLXT01007309">
    <property type="protein sequence ID" value="GFO38121.1"/>
    <property type="molecule type" value="Genomic_DNA"/>
</dbReference>
<sequence>MAEEMCVGTDGTLHLQIGQNFKSFLDFENYLKQRSKFYSEKWSVDSGGRTIEQANSKIANPTLHYKKEFKYAFVNFKWIHGGYYHADRRVTEKEKNEITKLVKLGLTAGKIMNHMSETSGKVFRRHDIYNVAQQGAKPSGTVQEEVWSILTKMCKEDSTSQYFIREDFVTSFEMLPGRLKIYIEKNWIPNKESWAQYMTKHILSWGTETNNHVERHNRVLKTLSSHTKSLPSLIEKISDHHRNEEQRLALTATDSVLKTKVYHSAIPPLHIHNCVSFLSHAACKLVIEQMVKLFFFSNAKNYRLEGDTVHVLSGTGVDIKNVGSGECSCLFFLNYKLPCWHLMAHCLANDKPLVNKKFVPKRWHKKTLLSTFTQKVPEGTSAAILISVSETRSKILNDVEKRQKASKLFDNLINVMISCGQKSFDKRCQVINGLMELWNEGIDVPEGMAFKCEDDDPNDDPNLSHFPEGMAFECEDDDPNLSHVPEGMAFKCEDDDPNDDPNLSHVPEGMAFECEDDDPNDDPNLSHVPEGMAFECEDDDPNRSHVPEGMAFECEDDDSNRSHIENNYNTACGDSEGALYEVLFPRCFGTSCFTIFNACVVHSIISGRYLILKG</sequence>
<organism evidence="3 4">
    <name type="scientific">Plakobranchus ocellatus</name>
    <dbReference type="NCBI Taxonomy" id="259542"/>
    <lineage>
        <taxon>Eukaryota</taxon>
        <taxon>Metazoa</taxon>
        <taxon>Spiralia</taxon>
        <taxon>Lophotrochozoa</taxon>
        <taxon>Mollusca</taxon>
        <taxon>Gastropoda</taxon>
        <taxon>Heterobranchia</taxon>
        <taxon>Euthyneura</taxon>
        <taxon>Panpulmonata</taxon>
        <taxon>Sacoglossa</taxon>
        <taxon>Placobranchoidea</taxon>
        <taxon>Plakobranchidae</taxon>
        <taxon>Plakobranchus</taxon>
    </lineage>
</organism>
<keyword evidence="1" id="KW-0479">Metal-binding</keyword>
<dbReference type="PROSITE" id="PS50966">
    <property type="entry name" value="ZF_SWIM"/>
    <property type="match status" value="1"/>
</dbReference>
<accession>A0AAV4D207</accession>
<reference evidence="3 4" key="1">
    <citation type="journal article" date="2021" name="Elife">
        <title>Chloroplast acquisition without the gene transfer in kleptoplastic sea slugs, Plakobranchus ocellatus.</title>
        <authorList>
            <person name="Maeda T."/>
            <person name="Takahashi S."/>
            <person name="Yoshida T."/>
            <person name="Shimamura S."/>
            <person name="Takaki Y."/>
            <person name="Nagai Y."/>
            <person name="Toyoda A."/>
            <person name="Suzuki Y."/>
            <person name="Arimoto A."/>
            <person name="Ishii H."/>
            <person name="Satoh N."/>
            <person name="Nishiyama T."/>
            <person name="Hasebe M."/>
            <person name="Maruyama T."/>
            <person name="Minagawa J."/>
            <person name="Obokata J."/>
            <person name="Shigenobu S."/>
        </authorList>
    </citation>
    <scope>NUCLEOTIDE SEQUENCE [LARGE SCALE GENOMIC DNA]</scope>
</reference>
<dbReference type="PANTHER" id="PTHR31569">
    <property type="entry name" value="SWIM-TYPE DOMAIN-CONTAINING PROTEIN"/>
    <property type="match status" value="1"/>
</dbReference>
<keyword evidence="1" id="KW-0862">Zinc</keyword>
<feature type="domain" description="SWIM-type" evidence="2">
    <location>
        <begin position="315"/>
        <end position="350"/>
    </location>
</feature>
<dbReference type="PANTHER" id="PTHR31569:SF4">
    <property type="entry name" value="SWIM-TYPE DOMAIN-CONTAINING PROTEIN"/>
    <property type="match status" value="1"/>
</dbReference>
<comment type="caution">
    <text evidence="3">The sequence shown here is derived from an EMBL/GenBank/DDBJ whole genome shotgun (WGS) entry which is preliminary data.</text>
</comment>
<keyword evidence="4" id="KW-1185">Reference proteome</keyword>
<keyword evidence="1" id="KW-0863">Zinc-finger</keyword>
<dbReference type="GO" id="GO:0008270">
    <property type="term" value="F:zinc ion binding"/>
    <property type="evidence" value="ECO:0007669"/>
    <property type="project" value="UniProtKB-KW"/>
</dbReference>
<dbReference type="InterPro" id="IPR052579">
    <property type="entry name" value="Zinc_finger_SWIM"/>
</dbReference>
<dbReference type="InterPro" id="IPR007527">
    <property type="entry name" value="Znf_SWIM"/>
</dbReference>
<protein>
    <submittedName>
        <fullName evidence="3">Transposase</fullName>
    </submittedName>
</protein>
<dbReference type="AlphaFoldDB" id="A0AAV4D207"/>
<evidence type="ECO:0000256" key="1">
    <source>
        <dbReference type="PROSITE-ProRule" id="PRU00325"/>
    </source>
</evidence>
<gene>
    <name evidence="3" type="ORF">PoB_006462600</name>
</gene>
<proteinExistence type="predicted"/>
<dbReference type="Proteomes" id="UP000735302">
    <property type="component" value="Unassembled WGS sequence"/>
</dbReference>
<evidence type="ECO:0000259" key="2">
    <source>
        <dbReference type="PROSITE" id="PS50966"/>
    </source>
</evidence>
<evidence type="ECO:0000313" key="4">
    <source>
        <dbReference type="Proteomes" id="UP000735302"/>
    </source>
</evidence>
<name>A0AAV4D207_9GAST</name>
<evidence type="ECO:0000313" key="3">
    <source>
        <dbReference type="EMBL" id="GFO38121.1"/>
    </source>
</evidence>